<dbReference type="Proteomes" id="UP000290909">
    <property type="component" value="Chromosome"/>
</dbReference>
<dbReference type="AlphaFoldDB" id="A0A449BL71"/>
<organism evidence="2 3">
    <name type="scientific">Acholeplasma hippikon</name>
    <dbReference type="NCBI Taxonomy" id="264636"/>
    <lineage>
        <taxon>Bacteria</taxon>
        <taxon>Bacillati</taxon>
        <taxon>Mycoplasmatota</taxon>
        <taxon>Mollicutes</taxon>
        <taxon>Acholeplasmatales</taxon>
        <taxon>Acholeplasmataceae</taxon>
        <taxon>Acholeplasma</taxon>
    </lineage>
</organism>
<sequence length="75" mass="8247">MKLFDDLPRIAKLILQFFFGGIISGVYRIIKGATEGNVVVIVVGVLALVTGIGNVIFWIVDFVTLLLHDKFTVLV</sequence>
<dbReference type="EMBL" id="LR215050">
    <property type="protein sequence ID" value="VEU83216.1"/>
    <property type="molecule type" value="Genomic_DNA"/>
</dbReference>
<name>A0A449BL71_9MOLU</name>
<keyword evidence="3" id="KW-1185">Reference proteome</keyword>
<feature type="transmembrane region" description="Helical" evidence="1">
    <location>
        <begin position="13"/>
        <end position="30"/>
    </location>
</feature>
<reference evidence="2 3" key="1">
    <citation type="submission" date="2019-01" db="EMBL/GenBank/DDBJ databases">
        <authorList>
            <consortium name="Pathogen Informatics"/>
        </authorList>
    </citation>
    <scope>NUCLEOTIDE SEQUENCE [LARGE SCALE GENOMIC DNA]</scope>
    <source>
        <strain evidence="2 3">NCTC10172</strain>
    </source>
</reference>
<keyword evidence="1" id="KW-0472">Membrane</keyword>
<gene>
    <name evidence="2" type="ORF">NCTC10172_01276</name>
</gene>
<proteinExistence type="predicted"/>
<dbReference type="RefSeq" id="WP_035369980.1">
    <property type="nucleotide sequence ID" value="NZ_LR215050.1"/>
</dbReference>
<protein>
    <submittedName>
        <fullName evidence="2">Uncharacterized protein</fullName>
    </submittedName>
</protein>
<accession>A0A449BL71</accession>
<keyword evidence="1" id="KW-1133">Transmembrane helix</keyword>
<evidence type="ECO:0000313" key="3">
    <source>
        <dbReference type="Proteomes" id="UP000290909"/>
    </source>
</evidence>
<dbReference type="KEGG" id="ahk:NCTC10172_01276"/>
<keyword evidence="1" id="KW-0812">Transmembrane</keyword>
<dbReference type="STRING" id="1408416.GCA_000702765_01245"/>
<evidence type="ECO:0000313" key="2">
    <source>
        <dbReference type="EMBL" id="VEU83216.1"/>
    </source>
</evidence>
<feature type="transmembrane region" description="Helical" evidence="1">
    <location>
        <begin position="37"/>
        <end position="60"/>
    </location>
</feature>
<evidence type="ECO:0000256" key="1">
    <source>
        <dbReference type="SAM" id="Phobius"/>
    </source>
</evidence>